<dbReference type="EMBL" id="JACHIV010000001">
    <property type="protein sequence ID" value="MBB5067147.1"/>
    <property type="molecule type" value="Genomic_DNA"/>
</dbReference>
<keyword evidence="1" id="KW-0812">Transmembrane</keyword>
<dbReference type="InterPro" id="IPR007436">
    <property type="entry name" value="DUF485"/>
</dbReference>
<accession>A0A840NFV3</accession>
<feature type="transmembrane region" description="Helical" evidence="1">
    <location>
        <begin position="95"/>
        <end position="117"/>
    </location>
</feature>
<proteinExistence type="predicted"/>
<feature type="transmembrane region" description="Helical" evidence="1">
    <location>
        <begin position="58"/>
        <end position="83"/>
    </location>
</feature>
<dbReference type="PANTHER" id="PTHR38441:SF1">
    <property type="entry name" value="MEMBRANE PROTEIN"/>
    <property type="match status" value="1"/>
</dbReference>
<evidence type="ECO:0000256" key="1">
    <source>
        <dbReference type="SAM" id="Phobius"/>
    </source>
</evidence>
<comment type="caution">
    <text evidence="2">The sequence shown here is derived from an EMBL/GenBank/DDBJ whole genome shotgun (WGS) entry which is preliminary data.</text>
</comment>
<keyword evidence="1" id="KW-0472">Membrane</keyword>
<dbReference type="AlphaFoldDB" id="A0A840NFV3"/>
<protein>
    <submittedName>
        <fullName evidence="2">Uncharacterized membrane protein (DUF485 family)</fullName>
    </submittedName>
</protein>
<organism evidence="2 3">
    <name type="scientific">Saccharopolyspora gloriosae</name>
    <dbReference type="NCBI Taxonomy" id="455344"/>
    <lineage>
        <taxon>Bacteria</taxon>
        <taxon>Bacillati</taxon>
        <taxon>Actinomycetota</taxon>
        <taxon>Actinomycetes</taxon>
        <taxon>Pseudonocardiales</taxon>
        <taxon>Pseudonocardiaceae</taxon>
        <taxon>Saccharopolyspora</taxon>
    </lineage>
</organism>
<evidence type="ECO:0000313" key="2">
    <source>
        <dbReference type="EMBL" id="MBB5067147.1"/>
    </source>
</evidence>
<dbReference type="Proteomes" id="UP000580474">
    <property type="component" value="Unassembled WGS sequence"/>
</dbReference>
<keyword evidence="3" id="KW-1185">Reference proteome</keyword>
<sequence>MSDATQTAIRAYPQHRARRKTPKPFAGIERSTDPALRSGPDYQAIAASSEFHALRRKVISFVFPMTALFLLWYLGYVLLAAYRTEFMATPVFGEINIGLLLGLGQFASTVLITTAYVRFSERFVDPRIDALRAEVDAAPDVGGERT</sequence>
<evidence type="ECO:0000313" key="3">
    <source>
        <dbReference type="Proteomes" id="UP000580474"/>
    </source>
</evidence>
<dbReference type="RefSeq" id="WP_184476475.1">
    <property type="nucleotide sequence ID" value="NZ_JACHIV010000001.1"/>
</dbReference>
<reference evidence="2 3" key="1">
    <citation type="submission" date="2020-08" db="EMBL/GenBank/DDBJ databases">
        <title>Sequencing the genomes of 1000 actinobacteria strains.</title>
        <authorList>
            <person name="Klenk H.-P."/>
        </authorList>
    </citation>
    <scope>NUCLEOTIDE SEQUENCE [LARGE SCALE GENOMIC DNA]</scope>
    <source>
        <strain evidence="2 3">DSM 45582</strain>
    </source>
</reference>
<keyword evidence="1" id="KW-1133">Transmembrane helix</keyword>
<dbReference type="Pfam" id="PF04341">
    <property type="entry name" value="DUF485"/>
    <property type="match status" value="1"/>
</dbReference>
<gene>
    <name evidence="2" type="ORF">BJ969_000235</name>
</gene>
<name>A0A840NFV3_9PSEU</name>
<dbReference type="PANTHER" id="PTHR38441">
    <property type="entry name" value="INTEGRAL MEMBRANE PROTEIN-RELATED"/>
    <property type="match status" value="1"/>
</dbReference>